<evidence type="ECO:0000259" key="4">
    <source>
        <dbReference type="Pfam" id="PF13205"/>
    </source>
</evidence>
<feature type="transmembrane region" description="Helical" evidence="3">
    <location>
        <begin position="107"/>
        <end position="128"/>
    </location>
</feature>
<evidence type="ECO:0000256" key="2">
    <source>
        <dbReference type="SAM" id="MobiDB-lite"/>
    </source>
</evidence>
<keyword evidence="3" id="KW-0472">Membrane</keyword>
<dbReference type="Proteomes" id="UP000231436">
    <property type="component" value="Unassembled WGS sequence"/>
</dbReference>
<dbReference type="InterPro" id="IPR043993">
    <property type="entry name" value="T4SS_pilin"/>
</dbReference>
<dbReference type="Pfam" id="PF18895">
    <property type="entry name" value="T4SS_pilin"/>
    <property type="match status" value="1"/>
</dbReference>
<name>A0A2M8LGY4_9BACT</name>
<keyword evidence="3" id="KW-1133">Transmembrane helix</keyword>
<feature type="transmembrane region" description="Helical" evidence="3">
    <location>
        <begin position="61"/>
        <end position="87"/>
    </location>
</feature>
<sequence length="618" mass="67367">MHRLFMKLVVPHSRALLLGVVAFCVLFFVLGAPPALAQETAFEQFGTATTLPTDNIAVIVARVIRVALTLVGIIFVCLVIYAGFLYLLARGEPDPIKKAKKIFQQSIIGLFIIFSAYSITTFILNRLLDAAFTGTSSAIADAFSEPLSGSLGGGILDDHYPERDAQDIARNTRIFVSFKEAIDPESIASNYDGNTDTVDYLNTDSIIIYPTEDGPGGALTEEEVVVTYDEDFEIFVFDPVDYLGSSEEDTNYTVILTTSIQKDDGSSAFSGAYSSGYSWTFEVSTEIDLTPPYVTSVVPQQDATEPRNITIEINFSEAMDPVATTGSYIASEESYFTNIEVFDALGVNVEGTFEISNAYRTISFTTTDACGEDPCGDTIYCLPTNQAIEAFAHAATLNEDEIPQAEPAGYTFDGVVDAASNSLDGDNDGDACGSATDTIDCADGEENDDYSWNFTTTDDIEDSVPQIIDGGLDPGIEEDEINQTNDIEITFNTYLKSSTVKTHSVSLWPDPYYESWFAIRKSNDDTNERTTVLIEHPTFVSTDLGGWDYWPVLTNDIKSAYQICMYPAIGPGANCTEGRDAERPYCCNGIASSSACQSDQQELDGLDEELPDNSETEL</sequence>
<dbReference type="EMBL" id="PFEU01000015">
    <property type="protein sequence ID" value="PJE76710.1"/>
    <property type="molecule type" value="Genomic_DNA"/>
</dbReference>
<feature type="region of interest" description="Disordered" evidence="2">
    <location>
        <begin position="598"/>
        <end position="618"/>
    </location>
</feature>
<comment type="caution">
    <text evidence="5">The sequence shown here is derived from an EMBL/GenBank/DDBJ whole genome shotgun (WGS) entry which is preliminary data.</text>
</comment>
<gene>
    <name evidence="5" type="ORF">COV05_03005</name>
</gene>
<protein>
    <recommendedName>
        <fullName evidence="4">SbsA Ig-like domain-containing protein</fullName>
    </recommendedName>
</protein>
<reference evidence="6" key="1">
    <citation type="submission" date="2017-09" db="EMBL/GenBank/DDBJ databases">
        <title>Depth-based differentiation of microbial function through sediment-hosted aquifers and enrichment of novel symbionts in the deep terrestrial subsurface.</title>
        <authorList>
            <person name="Probst A.J."/>
            <person name="Ladd B."/>
            <person name="Jarett J.K."/>
            <person name="Geller-Mcgrath D.E."/>
            <person name="Sieber C.M.K."/>
            <person name="Emerson J.B."/>
            <person name="Anantharaman K."/>
            <person name="Thomas B.C."/>
            <person name="Malmstrom R."/>
            <person name="Stieglmeier M."/>
            <person name="Klingl A."/>
            <person name="Woyke T."/>
            <person name="Ryan C.M."/>
            <person name="Banfield J.F."/>
        </authorList>
    </citation>
    <scope>NUCLEOTIDE SEQUENCE [LARGE SCALE GENOMIC DNA]</scope>
</reference>
<proteinExistence type="predicted"/>
<keyword evidence="1" id="KW-0732">Signal</keyword>
<evidence type="ECO:0000256" key="1">
    <source>
        <dbReference type="ARBA" id="ARBA00022729"/>
    </source>
</evidence>
<feature type="domain" description="SbsA Ig-like" evidence="4">
    <location>
        <begin position="159"/>
        <end position="282"/>
    </location>
</feature>
<dbReference type="InterPro" id="IPR032812">
    <property type="entry name" value="SbsA_Ig"/>
</dbReference>
<evidence type="ECO:0000256" key="3">
    <source>
        <dbReference type="SAM" id="Phobius"/>
    </source>
</evidence>
<dbReference type="AlphaFoldDB" id="A0A2M8LGY4"/>
<dbReference type="Pfam" id="PF13205">
    <property type="entry name" value="Big_5"/>
    <property type="match status" value="2"/>
</dbReference>
<feature type="compositionally biased region" description="Acidic residues" evidence="2">
    <location>
        <begin position="601"/>
        <end position="618"/>
    </location>
</feature>
<feature type="domain" description="SbsA Ig-like" evidence="4">
    <location>
        <begin position="289"/>
        <end position="368"/>
    </location>
</feature>
<evidence type="ECO:0000313" key="5">
    <source>
        <dbReference type="EMBL" id="PJE76710.1"/>
    </source>
</evidence>
<keyword evidence="3" id="KW-0812">Transmembrane</keyword>
<evidence type="ECO:0000313" key="6">
    <source>
        <dbReference type="Proteomes" id="UP000231436"/>
    </source>
</evidence>
<accession>A0A2M8LGY4</accession>
<organism evidence="5 6">
    <name type="scientific">Candidatus Uhrbacteria bacterium CG10_big_fil_rev_8_21_14_0_10_48_16</name>
    <dbReference type="NCBI Taxonomy" id="1975038"/>
    <lineage>
        <taxon>Bacteria</taxon>
        <taxon>Candidatus Uhriibacteriota</taxon>
    </lineage>
</organism>